<dbReference type="RefSeq" id="YP_009098263.1">
    <property type="nucleotide sequence ID" value="NC_025417.1"/>
</dbReference>
<protein>
    <recommendedName>
        <fullName evidence="4">Rep protein</fullName>
    </recommendedName>
</protein>
<keyword evidence="1" id="KW-0175">Coiled coil</keyword>
<feature type="coiled-coil region" evidence="1">
    <location>
        <begin position="31"/>
        <end position="58"/>
    </location>
</feature>
<name>A0A075BF41_9CAUD</name>
<reference evidence="2 3" key="1">
    <citation type="journal article" date="2014" name="PLoS ONE">
        <title>Improving the Safety of Staphylococcus aureus Polyvalent Phages by Their Production on a Staphylococcus xylosus Strain.</title>
        <authorList>
            <person name="El Haddad L."/>
            <person name="Ben Abdallah N."/>
            <person name="Plante P.L."/>
            <person name="Dumaresq J."/>
            <person name="Katsarava R."/>
            <person name="Labrie S."/>
            <person name="Corbeil J."/>
            <person name="St-Gelais D."/>
            <person name="Moineau S."/>
        </authorList>
    </citation>
    <scope>NUCLEOTIDE SEQUENCE [LARGE SCALE GENOMIC DNA]</scope>
</reference>
<dbReference type="InterPro" id="IPR011991">
    <property type="entry name" value="ArsR-like_HTH"/>
</dbReference>
<dbReference type="Gene3D" id="1.10.10.10">
    <property type="entry name" value="Winged helix-like DNA-binding domain superfamily/Winged helix DNA-binding domain"/>
    <property type="match status" value="1"/>
</dbReference>
<organism evidence="2 3">
    <name type="scientific">Staphylococcus phage Team1</name>
    <dbReference type="NCBI Taxonomy" id="1262512"/>
    <lineage>
        <taxon>Viruses</taxon>
        <taxon>Duplodnaviria</taxon>
        <taxon>Heunggongvirae</taxon>
        <taxon>Uroviricota</taxon>
        <taxon>Caudoviricetes</taxon>
        <taxon>Herelleviridae</taxon>
        <taxon>Twortvirinae</taxon>
        <taxon>Kayvirus</taxon>
        <taxon>Kayvirus G1</taxon>
    </lineage>
</organism>
<sequence length="537" mass="63213">MATKTQRKLYQYLEENATENKFHISTKKELADSLGVSISALSNNLKKLEEENKVVTVSKRGKNGGVIITLVREYDTEELKEFNNSTDNIITSDLQYAKALREKHFPSYRYERKEQRRRTKIEMAQYNAIKDEKRRIIADMNFYSEGLPYPSKDIFNMSYDPEGFYKAYILCKLYDQYAISHMDAKHTSHLKAMSKATTKDEYDYHQHMSEYYRNKMIQNLPRNSVSDNFFGSKMFNTFYNFYLKIKDKNINVFKYMQNVFKNVTFYYENGMQPNPIPSPNFFSSDKYFKNYNNYIKGIKKGVNSTNRHLGDTDSIINSSDYVKNPAVLHLHQLYTTGLNSTLHDIDTMFEQALDLENASYGLFGDMKHIILLQYNSMIEEEIKNLPREEKDIINKYVKQCIINDYSPTSISPSARLSMFTMQKEHIVYNKQLNKGIKREDLLPLSLGGIVNKDLLSGMDIQNLEQNGNEYLYMRQHTSTYYILRMFGDYLGYEVNLREVKYIVEKYNLIDKIPLTKEGMLDYNKLIHLVEEEVNNYE</sequence>
<dbReference type="KEGG" id="vg:22276526"/>
<evidence type="ECO:0000313" key="3">
    <source>
        <dbReference type="Proteomes" id="UP000028568"/>
    </source>
</evidence>
<dbReference type="InterPro" id="IPR036388">
    <property type="entry name" value="WH-like_DNA-bd_sf"/>
</dbReference>
<dbReference type="Proteomes" id="UP000028568">
    <property type="component" value="Segment"/>
</dbReference>
<evidence type="ECO:0000313" key="2">
    <source>
        <dbReference type="EMBL" id="AFX93380.1"/>
    </source>
</evidence>
<dbReference type="EMBL" id="KC012913">
    <property type="protein sequence ID" value="AFX93380.1"/>
    <property type="molecule type" value="Genomic_DNA"/>
</dbReference>
<evidence type="ECO:0000256" key="1">
    <source>
        <dbReference type="SAM" id="Coils"/>
    </source>
</evidence>
<evidence type="ECO:0008006" key="4">
    <source>
        <dbReference type="Google" id="ProtNLM"/>
    </source>
</evidence>
<accession>A0A075BF41</accession>
<proteinExistence type="predicted"/>
<dbReference type="SUPFAM" id="SSF46785">
    <property type="entry name" value="Winged helix' DNA-binding domain"/>
    <property type="match status" value="1"/>
</dbReference>
<dbReference type="GeneID" id="22276526"/>
<dbReference type="InterPro" id="IPR036390">
    <property type="entry name" value="WH_DNA-bd_sf"/>
</dbReference>
<dbReference type="CDD" id="cd00090">
    <property type="entry name" value="HTH_ARSR"/>
    <property type="match status" value="1"/>
</dbReference>